<organism evidence="2 3">
    <name type="scientific">Gordonia soli NBRC 108243</name>
    <dbReference type="NCBI Taxonomy" id="1223545"/>
    <lineage>
        <taxon>Bacteria</taxon>
        <taxon>Bacillati</taxon>
        <taxon>Actinomycetota</taxon>
        <taxon>Actinomycetes</taxon>
        <taxon>Mycobacteriales</taxon>
        <taxon>Gordoniaceae</taxon>
        <taxon>Gordonia</taxon>
    </lineage>
</organism>
<reference evidence="2 3" key="1">
    <citation type="submission" date="2013-01" db="EMBL/GenBank/DDBJ databases">
        <title>Whole genome shotgun sequence of Gordonia soli NBRC 108243.</title>
        <authorList>
            <person name="Isaki-Nakamura S."/>
            <person name="Hosoyama A."/>
            <person name="Tsuchikane K."/>
            <person name="Ando Y."/>
            <person name="Baba S."/>
            <person name="Ohji S."/>
            <person name="Hamada M."/>
            <person name="Tamura T."/>
            <person name="Yamazoe A."/>
            <person name="Yamazaki S."/>
            <person name="Fujita N."/>
        </authorList>
    </citation>
    <scope>NUCLEOTIDE SEQUENCE [LARGE SCALE GENOMIC DNA]</scope>
    <source>
        <strain evidence="2 3">NBRC 108243</strain>
    </source>
</reference>
<name>M0QH56_9ACTN</name>
<gene>
    <name evidence="2" type="ORF">GS4_11_00370</name>
</gene>
<dbReference type="RefSeq" id="WP_007619281.1">
    <property type="nucleotide sequence ID" value="NZ_BANX01000011.1"/>
</dbReference>
<dbReference type="InterPro" id="IPR023988">
    <property type="entry name" value="MftA"/>
</dbReference>
<proteinExistence type="predicted"/>
<dbReference type="OrthoDB" id="3699876at2"/>
<feature type="region of interest" description="Disordered" evidence="1">
    <location>
        <begin position="1"/>
        <end position="22"/>
    </location>
</feature>
<keyword evidence="3" id="KW-1185">Reference proteome</keyword>
<evidence type="ECO:0000313" key="2">
    <source>
        <dbReference type="EMBL" id="GAC67769.1"/>
    </source>
</evidence>
<evidence type="ECO:0000313" key="3">
    <source>
        <dbReference type="Proteomes" id="UP000011666"/>
    </source>
</evidence>
<protein>
    <recommendedName>
        <fullName evidence="4">Mycofactocin</fullName>
    </recommendedName>
</protein>
<dbReference type="STRING" id="1223545.GS4_11_00370"/>
<dbReference type="EMBL" id="BANX01000011">
    <property type="protein sequence ID" value="GAC67769.1"/>
    <property type="molecule type" value="Genomic_DNA"/>
</dbReference>
<dbReference type="AlphaFoldDB" id="M0QH56"/>
<dbReference type="eggNOG" id="ENOG5031W2N">
    <property type="taxonomic scope" value="Bacteria"/>
</dbReference>
<accession>M0QH56</accession>
<dbReference type="Proteomes" id="UP000011666">
    <property type="component" value="Unassembled WGS sequence"/>
</dbReference>
<sequence length="41" mass="4232">MSDQTAPSAQELTSAPADVDTDLVGESLVEEVSIDGMCGVY</sequence>
<evidence type="ECO:0008006" key="4">
    <source>
        <dbReference type="Google" id="ProtNLM"/>
    </source>
</evidence>
<comment type="caution">
    <text evidence="2">The sequence shown here is derived from an EMBL/GenBank/DDBJ whole genome shotgun (WGS) entry which is preliminary data.</text>
</comment>
<dbReference type="Pfam" id="PF23709">
    <property type="entry name" value="MftA"/>
    <property type="match status" value="1"/>
</dbReference>
<evidence type="ECO:0000256" key="1">
    <source>
        <dbReference type="SAM" id="MobiDB-lite"/>
    </source>
</evidence>
<dbReference type="NCBIfam" id="TIGR03969">
    <property type="entry name" value="mycofactocin"/>
    <property type="match status" value="1"/>
</dbReference>
<feature type="compositionally biased region" description="Polar residues" evidence="1">
    <location>
        <begin position="1"/>
        <end position="13"/>
    </location>
</feature>